<evidence type="ECO:0000313" key="2">
    <source>
        <dbReference type="Proteomes" id="UP001180536"/>
    </source>
</evidence>
<protein>
    <recommendedName>
        <fullName evidence="3">Lipoprotein</fullName>
    </recommendedName>
</protein>
<name>A0ABU1ZC23_9BURK</name>
<comment type="caution">
    <text evidence="1">The sequence shown here is derived from an EMBL/GenBank/DDBJ whole genome shotgun (WGS) entry which is preliminary data.</text>
</comment>
<evidence type="ECO:0008006" key="3">
    <source>
        <dbReference type="Google" id="ProtNLM"/>
    </source>
</evidence>
<organism evidence="1 2">
    <name type="scientific">Pelomonas aquatica</name>
    <dbReference type="NCBI Taxonomy" id="431058"/>
    <lineage>
        <taxon>Bacteria</taxon>
        <taxon>Pseudomonadati</taxon>
        <taxon>Pseudomonadota</taxon>
        <taxon>Betaproteobacteria</taxon>
        <taxon>Burkholderiales</taxon>
        <taxon>Sphaerotilaceae</taxon>
        <taxon>Roseateles</taxon>
    </lineage>
</organism>
<dbReference type="EMBL" id="JAVDXQ010000004">
    <property type="protein sequence ID" value="MDR7298175.1"/>
    <property type="molecule type" value="Genomic_DNA"/>
</dbReference>
<proteinExistence type="predicted"/>
<accession>A0ABU1ZC23</accession>
<dbReference type="Proteomes" id="UP001180536">
    <property type="component" value="Unassembled WGS sequence"/>
</dbReference>
<dbReference type="RefSeq" id="WP_310347113.1">
    <property type="nucleotide sequence ID" value="NZ_JAVDXQ010000004.1"/>
</dbReference>
<reference evidence="1 2" key="1">
    <citation type="submission" date="2023-07" db="EMBL/GenBank/DDBJ databases">
        <title>Sorghum-associated microbial communities from plants grown in Nebraska, USA.</title>
        <authorList>
            <person name="Schachtman D."/>
        </authorList>
    </citation>
    <scope>NUCLEOTIDE SEQUENCE [LARGE SCALE GENOMIC DNA]</scope>
    <source>
        <strain evidence="1 2">BE310</strain>
    </source>
</reference>
<keyword evidence="2" id="KW-1185">Reference proteome</keyword>
<sequence>MGVAVAACVGVLVGCAAEPKLTYPTLPAEGYDGKGFPFVVPRTVVRVVPTLTKENTVDSVAFTAVPLALKGLSVRAHPVTERNGNL</sequence>
<gene>
    <name evidence="1" type="ORF">J2X16_003524</name>
</gene>
<evidence type="ECO:0000313" key="1">
    <source>
        <dbReference type="EMBL" id="MDR7298175.1"/>
    </source>
</evidence>